<gene>
    <name evidence="2" type="ORF">PoB_003442000</name>
</gene>
<dbReference type="Proteomes" id="UP000735302">
    <property type="component" value="Unassembled WGS sequence"/>
</dbReference>
<proteinExistence type="predicted"/>
<name>A0AAV4AIB5_9GAST</name>
<feature type="compositionally biased region" description="Polar residues" evidence="1">
    <location>
        <begin position="37"/>
        <end position="50"/>
    </location>
</feature>
<dbReference type="AlphaFoldDB" id="A0AAV4AIB5"/>
<organism evidence="2 3">
    <name type="scientific">Plakobranchus ocellatus</name>
    <dbReference type="NCBI Taxonomy" id="259542"/>
    <lineage>
        <taxon>Eukaryota</taxon>
        <taxon>Metazoa</taxon>
        <taxon>Spiralia</taxon>
        <taxon>Lophotrochozoa</taxon>
        <taxon>Mollusca</taxon>
        <taxon>Gastropoda</taxon>
        <taxon>Heterobranchia</taxon>
        <taxon>Euthyneura</taxon>
        <taxon>Panpulmonata</taxon>
        <taxon>Sacoglossa</taxon>
        <taxon>Placobranchoidea</taxon>
        <taxon>Plakobranchidae</taxon>
        <taxon>Plakobranchus</taxon>
    </lineage>
</organism>
<keyword evidence="3" id="KW-1185">Reference proteome</keyword>
<dbReference type="EMBL" id="BLXT01003924">
    <property type="protein sequence ID" value="GFO07915.1"/>
    <property type="molecule type" value="Genomic_DNA"/>
</dbReference>
<evidence type="ECO:0000256" key="1">
    <source>
        <dbReference type="SAM" id="MobiDB-lite"/>
    </source>
</evidence>
<sequence>MSSRLQSVKCKVTFSDVVIVLPRDNEPIVSLRTDAANDSIQQRRGQGLLSTTKQQQTKTTDNKGLPGAADDAFLSGIS</sequence>
<evidence type="ECO:0000313" key="3">
    <source>
        <dbReference type="Proteomes" id="UP000735302"/>
    </source>
</evidence>
<accession>A0AAV4AIB5</accession>
<feature type="region of interest" description="Disordered" evidence="1">
    <location>
        <begin position="37"/>
        <end position="78"/>
    </location>
</feature>
<evidence type="ECO:0000313" key="2">
    <source>
        <dbReference type="EMBL" id="GFO07915.1"/>
    </source>
</evidence>
<comment type="caution">
    <text evidence="2">The sequence shown here is derived from an EMBL/GenBank/DDBJ whole genome shotgun (WGS) entry which is preliminary data.</text>
</comment>
<protein>
    <submittedName>
        <fullName evidence="2">Uncharacterized protein</fullName>
    </submittedName>
</protein>
<reference evidence="2 3" key="1">
    <citation type="journal article" date="2021" name="Elife">
        <title>Chloroplast acquisition without the gene transfer in kleptoplastic sea slugs, Plakobranchus ocellatus.</title>
        <authorList>
            <person name="Maeda T."/>
            <person name="Takahashi S."/>
            <person name="Yoshida T."/>
            <person name="Shimamura S."/>
            <person name="Takaki Y."/>
            <person name="Nagai Y."/>
            <person name="Toyoda A."/>
            <person name="Suzuki Y."/>
            <person name="Arimoto A."/>
            <person name="Ishii H."/>
            <person name="Satoh N."/>
            <person name="Nishiyama T."/>
            <person name="Hasebe M."/>
            <person name="Maruyama T."/>
            <person name="Minagawa J."/>
            <person name="Obokata J."/>
            <person name="Shigenobu S."/>
        </authorList>
    </citation>
    <scope>NUCLEOTIDE SEQUENCE [LARGE SCALE GENOMIC DNA]</scope>
</reference>